<dbReference type="Pfam" id="PF00589">
    <property type="entry name" value="Phage_integrase"/>
    <property type="match status" value="1"/>
</dbReference>
<dbReference type="Gene3D" id="1.10.443.10">
    <property type="entry name" value="Intergrase catalytic core"/>
    <property type="match status" value="1"/>
</dbReference>
<dbReference type="InterPro" id="IPR002104">
    <property type="entry name" value="Integrase_catalytic"/>
</dbReference>
<comment type="caution">
    <text evidence="5">The sequence shown here is derived from an EMBL/GenBank/DDBJ whole genome shotgun (WGS) entry which is preliminary data.</text>
</comment>
<evidence type="ECO:0000313" key="6">
    <source>
        <dbReference type="Proteomes" id="UP000267128"/>
    </source>
</evidence>
<dbReference type="AlphaFoldDB" id="A0A3N0CMU6"/>
<name>A0A3N0CMU6_9ACTN</name>
<evidence type="ECO:0000313" key="5">
    <source>
        <dbReference type="EMBL" id="RNL64386.1"/>
    </source>
</evidence>
<reference evidence="5 6" key="1">
    <citation type="submission" date="2018-11" db="EMBL/GenBank/DDBJ databases">
        <authorList>
            <person name="Li F."/>
        </authorList>
    </citation>
    <scope>NUCLEOTIDE SEQUENCE [LARGE SCALE GENOMIC DNA]</scope>
    <source>
        <strain evidence="5 6">Gsoil 097</strain>
    </source>
</reference>
<keyword evidence="3" id="KW-0233">DNA recombination</keyword>
<evidence type="ECO:0000259" key="4">
    <source>
        <dbReference type="PROSITE" id="PS51898"/>
    </source>
</evidence>
<dbReference type="SUPFAM" id="SSF56349">
    <property type="entry name" value="DNA breaking-rejoining enzymes"/>
    <property type="match status" value="1"/>
</dbReference>
<protein>
    <submittedName>
        <fullName evidence="5">Site-specific integrase</fullName>
    </submittedName>
</protein>
<organism evidence="5 6">
    <name type="scientific">Nocardioides marmoriginsengisoli</name>
    <dbReference type="NCBI Taxonomy" id="661483"/>
    <lineage>
        <taxon>Bacteria</taxon>
        <taxon>Bacillati</taxon>
        <taxon>Actinomycetota</taxon>
        <taxon>Actinomycetes</taxon>
        <taxon>Propionibacteriales</taxon>
        <taxon>Nocardioidaceae</taxon>
        <taxon>Nocardioides</taxon>
    </lineage>
</organism>
<dbReference type="Proteomes" id="UP000267128">
    <property type="component" value="Unassembled WGS sequence"/>
</dbReference>
<dbReference type="GO" id="GO:0006310">
    <property type="term" value="P:DNA recombination"/>
    <property type="evidence" value="ECO:0007669"/>
    <property type="project" value="UniProtKB-KW"/>
</dbReference>
<dbReference type="PANTHER" id="PTHR30349:SF64">
    <property type="entry name" value="PROPHAGE INTEGRASE INTD-RELATED"/>
    <property type="match status" value="1"/>
</dbReference>
<dbReference type="EMBL" id="RJSE01000005">
    <property type="protein sequence ID" value="RNL64386.1"/>
    <property type="molecule type" value="Genomic_DNA"/>
</dbReference>
<keyword evidence="6" id="KW-1185">Reference proteome</keyword>
<evidence type="ECO:0000256" key="1">
    <source>
        <dbReference type="ARBA" id="ARBA00008857"/>
    </source>
</evidence>
<dbReference type="Gene3D" id="1.10.150.130">
    <property type="match status" value="1"/>
</dbReference>
<gene>
    <name evidence="5" type="ORF">EFK50_07630</name>
</gene>
<accession>A0A3N0CMU6</accession>
<keyword evidence="2" id="KW-0238">DNA-binding</keyword>
<dbReference type="InterPro" id="IPR050090">
    <property type="entry name" value="Tyrosine_recombinase_XerCD"/>
</dbReference>
<dbReference type="InterPro" id="IPR013762">
    <property type="entry name" value="Integrase-like_cat_sf"/>
</dbReference>
<comment type="similarity">
    <text evidence="1">Belongs to the 'phage' integrase family.</text>
</comment>
<evidence type="ECO:0000256" key="3">
    <source>
        <dbReference type="ARBA" id="ARBA00023172"/>
    </source>
</evidence>
<dbReference type="OrthoDB" id="1822491at2"/>
<dbReference type="PANTHER" id="PTHR30349">
    <property type="entry name" value="PHAGE INTEGRASE-RELATED"/>
    <property type="match status" value="1"/>
</dbReference>
<proteinExistence type="inferred from homology"/>
<evidence type="ECO:0000256" key="2">
    <source>
        <dbReference type="ARBA" id="ARBA00023125"/>
    </source>
</evidence>
<dbReference type="PROSITE" id="PS51898">
    <property type="entry name" value="TYR_RECOMBINASE"/>
    <property type="match status" value="1"/>
</dbReference>
<dbReference type="CDD" id="cd00397">
    <property type="entry name" value="DNA_BRE_C"/>
    <property type="match status" value="1"/>
</dbReference>
<sequence length="400" mass="44729">MARPRTPIGSTGTITVVGHIIDSEGRKVRPPHGTRPTIWRARSRFRDNDGVNRQVERWGPTKSSAENNLRTALTRRQHVARPTGQMNPDMTVSKAGQFWIEQNQYSAISDRTRKQYSDEFNRYIANGAISGLTLREANNIATLEQFLQGISDNNGNVAAKATRRVLSNLLNLAVRHGALPYSACRDLRQPKARADSLSSVRASRTKHDTDRAFSRDERALVVKVADRFSDDDALDVADLIAFLAGTGVRLSEALACTWWDDIDLKAKDADGKSAPTVHVRGTKTDKADRVIPLPEWLAKRLAKRAKKRWKSGLVFASPRLNDKTKPRDRRNMIRHIRTRLDEAGMDWATSHTFRRTVATWMDEAGAPLAEIANQLGHANVNVTATYLGRRQGSNRAAQIL</sequence>
<dbReference type="GO" id="GO:0015074">
    <property type="term" value="P:DNA integration"/>
    <property type="evidence" value="ECO:0007669"/>
    <property type="project" value="InterPro"/>
</dbReference>
<dbReference type="GO" id="GO:0003677">
    <property type="term" value="F:DNA binding"/>
    <property type="evidence" value="ECO:0007669"/>
    <property type="project" value="UniProtKB-KW"/>
</dbReference>
<dbReference type="InterPro" id="IPR011010">
    <property type="entry name" value="DNA_brk_join_enz"/>
</dbReference>
<dbReference type="InterPro" id="IPR010998">
    <property type="entry name" value="Integrase_recombinase_N"/>
</dbReference>
<feature type="domain" description="Tyr recombinase" evidence="4">
    <location>
        <begin position="208"/>
        <end position="400"/>
    </location>
</feature>